<evidence type="ECO:0000313" key="2">
    <source>
        <dbReference type="Proteomes" id="UP000011546"/>
    </source>
</evidence>
<protein>
    <submittedName>
        <fullName evidence="1">Exonuclease RecJ</fullName>
    </submittedName>
</protein>
<dbReference type="AlphaFoldDB" id="M0NUG9"/>
<keyword evidence="1" id="KW-0378">Hydrolase</keyword>
<proteinExistence type="predicted"/>
<dbReference type="Proteomes" id="UP000011546">
    <property type="component" value="Unassembled WGS sequence"/>
</dbReference>
<dbReference type="OrthoDB" id="157374at2157"/>
<name>M0NUG9_9EURY</name>
<keyword evidence="1" id="KW-0269">Exonuclease</keyword>
<reference evidence="1 2" key="1">
    <citation type="journal article" date="2014" name="PLoS Genet.">
        <title>Phylogenetically driven sequencing of extremely halophilic archaea reveals strategies for static and dynamic osmo-response.</title>
        <authorList>
            <person name="Becker E.A."/>
            <person name="Seitzer P.M."/>
            <person name="Tritt A."/>
            <person name="Larsen D."/>
            <person name="Krusor M."/>
            <person name="Yao A.I."/>
            <person name="Wu D."/>
            <person name="Madern D."/>
            <person name="Eisen J.A."/>
            <person name="Darling A.E."/>
            <person name="Facciotti M.T."/>
        </authorList>
    </citation>
    <scope>NUCLEOTIDE SEQUENCE [LARGE SCALE GENOMIC DNA]</scope>
    <source>
        <strain evidence="1 2">JCM 14978</strain>
    </source>
</reference>
<accession>M0NUG9</accession>
<comment type="caution">
    <text evidence="1">The sequence shown here is derived from an EMBL/GenBank/DDBJ whole genome shotgun (WGS) entry which is preliminary data.</text>
</comment>
<dbReference type="STRING" id="1230456.C468_12522"/>
<organism evidence="1 2">
    <name type="scientific">Halorubrum kocurii JCM 14978</name>
    <dbReference type="NCBI Taxonomy" id="1230456"/>
    <lineage>
        <taxon>Archaea</taxon>
        <taxon>Methanobacteriati</taxon>
        <taxon>Methanobacteriota</taxon>
        <taxon>Stenosarchaea group</taxon>
        <taxon>Halobacteria</taxon>
        <taxon>Halobacteriales</taxon>
        <taxon>Haloferacaceae</taxon>
        <taxon>Halorubrum</taxon>
    </lineage>
</organism>
<evidence type="ECO:0000313" key="1">
    <source>
        <dbReference type="EMBL" id="EMA60894.1"/>
    </source>
</evidence>
<dbReference type="PATRIC" id="fig|1230456.3.peg.2488"/>
<dbReference type="RefSeq" id="WP_008849185.1">
    <property type="nucleotide sequence ID" value="NZ_AOJH01000076.1"/>
</dbReference>
<keyword evidence="1" id="KW-0540">Nuclease</keyword>
<dbReference type="GO" id="GO:0004527">
    <property type="term" value="F:exonuclease activity"/>
    <property type="evidence" value="ECO:0007669"/>
    <property type="project" value="UniProtKB-KW"/>
</dbReference>
<gene>
    <name evidence="1" type="ORF">C468_12522</name>
</gene>
<dbReference type="EMBL" id="AOJH01000076">
    <property type="protein sequence ID" value="EMA60894.1"/>
    <property type="molecule type" value="Genomic_DNA"/>
</dbReference>
<keyword evidence="2" id="KW-1185">Reference proteome</keyword>
<sequence>MTEATSPTSAPDALADVLADAPFVRLVATDDGDAVAAAGLLARALRAVDTPFQVRVSRDPVPDAGDDAVAVTVGAARGPHAIPGSGRPASADAFATARALGADPDPVVALAGVVAAGSVPGTDGSGDALKAAERSDRVRRRPGVALPVADAADGLAASTLVRTPYSGDPEAAAAALAELGLPADRDDDAHRRLASLVAVDVADADGANARAASAVERALRPYETTGNAAPFETVGGYADVLDALARGAPGTGVSLALAADPSDGLRTAALDAWRTHGRAAHRALDAATTGRYDGCFVARVDLGDGAADTEGGTAARDAAAVLPTIARLARDFRSPEPVAIALDEAAGRLAVAGTGSGRAADDAGTEPTGLGDACRSAAGEAGGDGWGTADRGGIVVGDGEATDGDITSALAALREAL</sequence>